<keyword evidence="2" id="KW-1185">Reference proteome</keyword>
<accession>A0A176VMI1</accession>
<dbReference type="Proteomes" id="UP000077202">
    <property type="component" value="Unassembled WGS sequence"/>
</dbReference>
<evidence type="ECO:0000313" key="2">
    <source>
        <dbReference type="Proteomes" id="UP000077202"/>
    </source>
</evidence>
<dbReference type="AlphaFoldDB" id="A0A176VMI1"/>
<gene>
    <name evidence="1" type="ORF">AXG93_1175s1490</name>
</gene>
<comment type="caution">
    <text evidence="1">The sequence shown here is derived from an EMBL/GenBank/DDBJ whole genome shotgun (WGS) entry which is preliminary data.</text>
</comment>
<name>A0A176VMI1_MARPO</name>
<dbReference type="EMBL" id="LVLJ01003272">
    <property type="protein sequence ID" value="OAE22139.1"/>
    <property type="molecule type" value="Genomic_DNA"/>
</dbReference>
<sequence>MITESKTPGTSGHVWIWSHGPTRCRCGAVSLRAPLGFGELVIAMYGRSGHFPCKCRSQLAEAAVADMGHAQRNDDSRLKSRAPSKLLAMPRPLDLRETPEVAFTDLSPRI</sequence>
<evidence type="ECO:0000313" key="1">
    <source>
        <dbReference type="EMBL" id="OAE22139.1"/>
    </source>
</evidence>
<reference evidence="1" key="1">
    <citation type="submission" date="2016-03" db="EMBL/GenBank/DDBJ databases">
        <title>Mechanisms controlling the formation of the plant cell surface in tip-growing cells are functionally conserved among land plants.</title>
        <authorList>
            <person name="Honkanen S."/>
            <person name="Jones V.A."/>
            <person name="Morieri G."/>
            <person name="Champion C."/>
            <person name="Hetherington A.J."/>
            <person name="Kelly S."/>
            <person name="Saint-Marcoux D."/>
            <person name="Proust H."/>
            <person name="Prescott H."/>
            <person name="Dolan L."/>
        </authorList>
    </citation>
    <scope>NUCLEOTIDE SEQUENCE [LARGE SCALE GENOMIC DNA]</scope>
    <source>
        <tissue evidence="1">Whole gametophyte</tissue>
    </source>
</reference>
<protein>
    <submittedName>
        <fullName evidence="1">Uncharacterized protein</fullName>
    </submittedName>
</protein>
<proteinExistence type="predicted"/>
<organism evidence="1 2">
    <name type="scientific">Marchantia polymorpha subsp. ruderalis</name>
    <dbReference type="NCBI Taxonomy" id="1480154"/>
    <lineage>
        <taxon>Eukaryota</taxon>
        <taxon>Viridiplantae</taxon>
        <taxon>Streptophyta</taxon>
        <taxon>Embryophyta</taxon>
        <taxon>Marchantiophyta</taxon>
        <taxon>Marchantiopsida</taxon>
        <taxon>Marchantiidae</taxon>
        <taxon>Marchantiales</taxon>
        <taxon>Marchantiaceae</taxon>
        <taxon>Marchantia</taxon>
    </lineage>
</organism>